<comment type="caution">
    <text evidence="1">The sequence shown here is derived from an EMBL/GenBank/DDBJ whole genome shotgun (WGS) entry which is preliminary data.</text>
</comment>
<dbReference type="EMBL" id="CM055103">
    <property type="protein sequence ID" value="KAJ7534862.1"/>
    <property type="molecule type" value="Genomic_DNA"/>
</dbReference>
<proteinExistence type="predicted"/>
<evidence type="ECO:0000313" key="1">
    <source>
        <dbReference type="EMBL" id="KAJ7534862.1"/>
    </source>
</evidence>
<sequence length="63" mass="7501">MEVGFSGTVVYEDARDEQMIRILLALQEMDEKVIFMKYCLQLGMRKLFKKREKAIWKVTTNVQ</sequence>
<name>A0ACC2BYR4_DIPCM</name>
<protein>
    <submittedName>
        <fullName evidence="1">Uncharacterized protein</fullName>
    </submittedName>
</protein>
<accession>A0ACC2BYR4</accession>
<evidence type="ECO:0000313" key="2">
    <source>
        <dbReference type="Proteomes" id="UP001162992"/>
    </source>
</evidence>
<reference evidence="2" key="1">
    <citation type="journal article" date="2024" name="Proc. Natl. Acad. Sci. U.S.A.">
        <title>Extraordinary preservation of gene collinearity over three hundred million years revealed in homosporous lycophytes.</title>
        <authorList>
            <person name="Li C."/>
            <person name="Wickell D."/>
            <person name="Kuo L.Y."/>
            <person name="Chen X."/>
            <person name="Nie B."/>
            <person name="Liao X."/>
            <person name="Peng D."/>
            <person name="Ji J."/>
            <person name="Jenkins J."/>
            <person name="Williams M."/>
            <person name="Shu S."/>
            <person name="Plott C."/>
            <person name="Barry K."/>
            <person name="Rajasekar S."/>
            <person name="Grimwood J."/>
            <person name="Han X."/>
            <person name="Sun S."/>
            <person name="Hou Z."/>
            <person name="He W."/>
            <person name="Dai G."/>
            <person name="Sun C."/>
            <person name="Schmutz J."/>
            <person name="Leebens-Mack J.H."/>
            <person name="Li F.W."/>
            <person name="Wang L."/>
        </authorList>
    </citation>
    <scope>NUCLEOTIDE SEQUENCE [LARGE SCALE GENOMIC DNA]</scope>
    <source>
        <strain evidence="2">cv. PW_Plant_1</strain>
    </source>
</reference>
<dbReference type="Proteomes" id="UP001162992">
    <property type="component" value="Chromosome 12"/>
</dbReference>
<organism evidence="1 2">
    <name type="scientific">Diphasiastrum complanatum</name>
    <name type="common">Issler's clubmoss</name>
    <name type="synonym">Lycopodium complanatum</name>
    <dbReference type="NCBI Taxonomy" id="34168"/>
    <lineage>
        <taxon>Eukaryota</taxon>
        <taxon>Viridiplantae</taxon>
        <taxon>Streptophyta</taxon>
        <taxon>Embryophyta</taxon>
        <taxon>Tracheophyta</taxon>
        <taxon>Lycopodiopsida</taxon>
        <taxon>Lycopodiales</taxon>
        <taxon>Lycopodiaceae</taxon>
        <taxon>Lycopodioideae</taxon>
        <taxon>Diphasiastrum</taxon>
    </lineage>
</organism>
<keyword evidence="2" id="KW-1185">Reference proteome</keyword>
<gene>
    <name evidence="1" type="ORF">O6H91_12G007300</name>
</gene>